<dbReference type="CDD" id="cd03801">
    <property type="entry name" value="GT4_PimA-like"/>
    <property type="match status" value="1"/>
</dbReference>
<dbReference type="Pfam" id="PF13692">
    <property type="entry name" value="Glyco_trans_1_4"/>
    <property type="match status" value="1"/>
</dbReference>
<proteinExistence type="predicted"/>
<organism evidence="5 6">
    <name type="scientific">Actinopolymorpha pittospori</name>
    <dbReference type="NCBI Taxonomy" id="648752"/>
    <lineage>
        <taxon>Bacteria</taxon>
        <taxon>Bacillati</taxon>
        <taxon>Actinomycetota</taxon>
        <taxon>Actinomycetes</taxon>
        <taxon>Propionibacteriales</taxon>
        <taxon>Actinopolymorphaceae</taxon>
        <taxon>Actinopolymorpha</taxon>
    </lineage>
</organism>
<dbReference type="Pfam" id="PF13439">
    <property type="entry name" value="Glyco_transf_4"/>
    <property type="match status" value="1"/>
</dbReference>
<feature type="region of interest" description="Disordered" evidence="3">
    <location>
        <begin position="175"/>
        <end position="196"/>
    </location>
</feature>
<dbReference type="AlphaFoldDB" id="A0A927RCD0"/>
<dbReference type="InterPro" id="IPR028098">
    <property type="entry name" value="Glyco_trans_4-like_N"/>
</dbReference>
<keyword evidence="1" id="KW-0328">Glycosyltransferase</keyword>
<dbReference type="GO" id="GO:1901137">
    <property type="term" value="P:carbohydrate derivative biosynthetic process"/>
    <property type="evidence" value="ECO:0007669"/>
    <property type="project" value="UniProtKB-ARBA"/>
</dbReference>
<dbReference type="PANTHER" id="PTHR45947:SF3">
    <property type="entry name" value="SULFOQUINOVOSYL TRANSFERASE SQD2"/>
    <property type="match status" value="1"/>
</dbReference>
<protein>
    <submittedName>
        <fullName evidence="5">Glycosyltransferase involved in cell wall biosynthesis</fullName>
    </submittedName>
</protein>
<sequence>MSDCFLPRLGGIEIQLAELTRMQRRSGHHVEVVTATPDRDGRCAVATEVPVHRVVAPLPWELPVHPRAGRHVARLYSELRPDVVHVHVGALSPFAWAALRVAERHRLPTLVTVHSMWDPGTAAMYRMLDLGAGWRDWRVVCTTVSEAAADPIRRVVRGRIPVQVVPNGVSTALWRAAEPPGSDQPGSDQPGGDQAGRAREVHVVAVGRLAPRKQPLTLLRLLRAARAALGAEVRLRATVVGDGPALPFMERYLRWNGMTGWVRLAGRLDRAGVRAVLAEADVFVAPATRESFGIAALEARVAGVPVVAYDRGGVADFVVPEKEGLLARTPSELAAAVVRLARDHALRASIAAHNSASEPVRCTWPVVLAAFEELYALAEKRALPDVP</sequence>
<keyword evidence="6" id="KW-1185">Reference proteome</keyword>
<comment type="caution">
    <text evidence="5">The sequence shown here is derived from an EMBL/GenBank/DDBJ whole genome shotgun (WGS) entry which is preliminary data.</text>
</comment>
<dbReference type="SUPFAM" id="SSF53756">
    <property type="entry name" value="UDP-Glycosyltransferase/glycogen phosphorylase"/>
    <property type="match status" value="1"/>
</dbReference>
<evidence type="ECO:0000313" key="5">
    <source>
        <dbReference type="EMBL" id="MBE1611132.1"/>
    </source>
</evidence>
<dbReference type="EMBL" id="JADBEM010000001">
    <property type="protein sequence ID" value="MBE1611132.1"/>
    <property type="molecule type" value="Genomic_DNA"/>
</dbReference>
<feature type="domain" description="Glycosyltransferase subfamily 4-like N-terminal" evidence="4">
    <location>
        <begin position="10"/>
        <end position="172"/>
    </location>
</feature>
<evidence type="ECO:0000256" key="3">
    <source>
        <dbReference type="SAM" id="MobiDB-lite"/>
    </source>
</evidence>
<dbReference type="InterPro" id="IPR050194">
    <property type="entry name" value="Glycosyltransferase_grp1"/>
</dbReference>
<evidence type="ECO:0000256" key="2">
    <source>
        <dbReference type="ARBA" id="ARBA00022679"/>
    </source>
</evidence>
<gene>
    <name evidence="5" type="ORF">HEB94_007980</name>
</gene>
<dbReference type="RefSeq" id="WP_337918212.1">
    <property type="nucleotide sequence ID" value="NZ_BAABJL010000042.1"/>
</dbReference>
<keyword evidence="2" id="KW-0808">Transferase</keyword>
<dbReference type="Gene3D" id="3.40.50.2000">
    <property type="entry name" value="Glycogen Phosphorylase B"/>
    <property type="match status" value="2"/>
</dbReference>
<evidence type="ECO:0000256" key="1">
    <source>
        <dbReference type="ARBA" id="ARBA00022676"/>
    </source>
</evidence>
<evidence type="ECO:0000313" key="6">
    <source>
        <dbReference type="Proteomes" id="UP000638648"/>
    </source>
</evidence>
<accession>A0A927RCD0</accession>
<dbReference type="Proteomes" id="UP000638648">
    <property type="component" value="Unassembled WGS sequence"/>
</dbReference>
<dbReference type="GO" id="GO:0016758">
    <property type="term" value="F:hexosyltransferase activity"/>
    <property type="evidence" value="ECO:0007669"/>
    <property type="project" value="TreeGrafter"/>
</dbReference>
<reference evidence="5" key="1">
    <citation type="submission" date="2020-10" db="EMBL/GenBank/DDBJ databases">
        <title>Sequencing the genomes of 1000 actinobacteria strains.</title>
        <authorList>
            <person name="Klenk H.-P."/>
        </authorList>
    </citation>
    <scope>NUCLEOTIDE SEQUENCE</scope>
    <source>
        <strain evidence="5">DSM 45354</strain>
    </source>
</reference>
<name>A0A927RCD0_9ACTN</name>
<dbReference type="PANTHER" id="PTHR45947">
    <property type="entry name" value="SULFOQUINOVOSYL TRANSFERASE SQD2"/>
    <property type="match status" value="1"/>
</dbReference>
<evidence type="ECO:0000259" key="4">
    <source>
        <dbReference type="Pfam" id="PF13439"/>
    </source>
</evidence>